<reference evidence="2 3" key="1">
    <citation type="submission" date="2022-05" db="EMBL/GenBank/DDBJ databases">
        <authorList>
            <consortium name="Genoscope - CEA"/>
            <person name="William W."/>
        </authorList>
    </citation>
    <scope>NUCLEOTIDE SEQUENCE [LARGE SCALE GENOMIC DNA]</scope>
</reference>
<proteinExistence type="predicted"/>
<evidence type="ECO:0000313" key="2">
    <source>
        <dbReference type="EMBL" id="CAH3141818.1"/>
    </source>
</evidence>
<name>A0ABN8PDT7_9CNID</name>
<sequence>MDMTQEENAATEFEISGVFDEQSNDDDIGKQPSKEPVVVSVSTQTEDLVVQAQEERPVPTAVPAIPCVVSPPRENILSRWEDNKEHPDEINLVQGTKVLCALDLLMQVFADKCQHP</sequence>
<evidence type="ECO:0000256" key="1">
    <source>
        <dbReference type="SAM" id="MobiDB-lite"/>
    </source>
</evidence>
<evidence type="ECO:0000313" key="3">
    <source>
        <dbReference type="Proteomes" id="UP001159427"/>
    </source>
</evidence>
<accession>A0ABN8PDT7</accession>
<keyword evidence="3" id="KW-1185">Reference proteome</keyword>
<feature type="non-terminal residue" evidence="2">
    <location>
        <position position="116"/>
    </location>
</feature>
<protein>
    <submittedName>
        <fullName evidence="2">Uncharacterized protein</fullName>
    </submittedName>
</protein>
<gene>
    <name evidence="2" type="ORF">PEVE_00042288</name>
</gene>
<feature type="region of interest" description="Disordered" evidence="1">
    <location>
        <begin position="1"/>
        <end position="36"/>
    </location>
</feature>
<comment type="caution">
    <text evidence="2">The sequence shown here is derived from an EMBL/GenBank/DDBJ whole genome shotgun (WGS) entry which is preliminary data.</text>
</comment>
<organism evidence="2 3">
    <name type="scientific">Porites evermanni</name>
    <dbReference type="NCBI Taxonomy" id="104178"/>
    <lineage>
        <taxon>Eukaryota</taxon>
        <taxon>Metazoa</taxon>
        <taxon>Cnidaria</taxon>
        <taxon>Anthozoa</taxon>
        <taxon>Hexacorallia</taxon>
        <taxon>Scleractinia</taxon>
        <taxon>Fungiina</taxon>
        <taxon>Poritidae</taxon>
        <taxon>Porites</taxon>
    </lineage>
</organism>
<dbReference type="Proteomes" id="UP001159427">
    <property type="component" value="Unassembled WGS sequence"/>
</dbReference>
<dbReference type="EMBL" id="CALNXI010000824">
    <property type="protein sequence ID" value="CAH3141818.1"/>
    <property type="molecule type" value="Genomic_DNA"/>
</dbReference>